<accession>A0A914BVQ1</accession>
<name>A0A914BVQ1_9BILA</name>
<sequence>MSRREVLNLYRRILKIARDWKSINPEDTLTERKFIRNEARTQFRENKAVTDKEKVKQLIEEAEKRIAIAQHYGIPYPRPEYYSKGTSFDVNIQQKSFKLRPTKKTFTTYDNGTHRQ</sequence>
<dbReference type="InterPro" id="IPR045294">
    <property type="entry name" value="Complex1_LYR_LYRM1"/>
</dbReference>
<dbReference type="WBParaSite" id="ACRNAN_Path_1111.g4281.t1">
    <property type="protein sequence ID" value="ACRNAN_Path_1111.g4281.t1"/>
    <property type="gene ID" value="ACRNAN_Path_1111.g4281"/>
</dbReference>
<protein>
    <submittedName>
        <fullName evidence="5">Complex 1 LYR protein domain-containing protein</fullName>
    </submittedName>
</protein>
<dbReference type="CDD" id="cd20261">
    <property type="entry name" value="Complex1_LYR_LYRM1"/>
    <property type="match status" value="1"/>
</dbReference>
<evidence type="ECO:0000256" key="1">
    <source>
        <dbReference type="ARBA" id="ARBA00009508"/>
    </source>
</evidence>
<evidence type="ECO:0000256" key="2">
    <source>
        <dbReference type="SAM" id="Coils"/>
    </source>
</evidence>
<keyword evidence="4" id="KW-1185">Reference proteome</keyword>
<evidence type="ECO:0000313" key="4">
    <source>
        <dbReference type="Proteomes" id="UP000887540"/>
    </source>
</evidence>
<feature type="domain" description="Complex 1 LYR protein" evidence="3">
    <location>
        <begin position="4"/>
        <end position="66"/>
    </location>
</feature>
<reference evidence="5" key="1">
    <citation type="submission" date="2022-11" db="UniProtKB">
        <authorList>
            <consortium name="WormBaseParasite"/>
        </authorList>
    </citation>
    <scope>IDENTIFICATION</scope>
</reference>
<feature type="coiled-coil region" evidence="2">
    <location>
        <begin position="45"/>
        <end position="72"/>
    </location>
</feature>
<dbReference type="PANTHER" id="PTHR14273">
    <property type="entry name" value="LYR MOTIF-CONTAINING PROTEIN 1"/>
    <property type="match status" value="1"/>
</dbReference>
<dbReference type="GO" id="GO:0005739">
    <property type="term" value="C:mitochondrion"/>
    <property type="evidence" value="ECO:0007669"/>
    <property type="project" value="TreeGrafter"/>
</dbReference>
<proteinExistence type="inferred from homology"/>
<dbReference type="Proteomes" id="UP000887540">
    <property type="component" value="Unplaced"/>
</dbReference>
<keyword evidence="2" id="KW-0175">Coiled coil</keyword>
<dbReference type="InterPro" id="IPR008011">
    <property type="entry name" value="Complex1_LYR_dom"/>
</dbReference>
<evidence type="ECO:0000259" key="3">
    <source>
        <dbReference type="Pfam" id="PF05347"/>
    </source>
</evidence>
<dbReference type="PANTHER" id="PTHR14273:SF0">
    <property type="entry name" value="LYR MOTIF-CONTAINING PROTEIN 1"/>
    <property type="match status" value="1"/>
</dbReference>
<dbReference type="Pfam" id="PF05347">
    <property type="entry name" value="Complex1_LYR"/>
    <property type="match status" value="1"/>
</dbReference>
<dbReference type="AlphaFoldDB" id="A0A914BVQ1"/>
<dbReference type="InterPro" id="IPR040330">
    <property type="entry name" value="LYRM1"/>
</dbReference>
<organism evidence="4 5">
    <name type="scientific">Acrobeloides nanus</name>
    <dbReference type="NCBI Taxonomy" id="290746"/>
    <lineage>
        <taxon>Eukaryota</taxon>
        <taxon>Metazoa</taxon>
        <taxon>Ecdysozoa</taxon>
        <taxon>Nematoda</taxon>
        <taxon>Chromadorea</taxon>
        <taxon>Rhabditida</taxon>
        <taxon>Tylenchina</taxon>
        <taxon>Cephalobomorpha</taxon>
        <taxon>Cephaloboidea</taxon>
        <taxon>Cephalobidae</taxon>
        <taxon>Acrobeloides</taxon>
    </lineage>
</organism>
<evidence type="ECO:0000313" key="5">
    <source>
        <dbReference type="WBParaSite" id="ACRNAN_Path_1111.g4281.t1"/>
    </source>
</evidence>
<comment type="similarity">
    <text evidence="1">Belongs to the complex I LYR family.</text>
</comment>